<comment type="caution">
    <text evidence="3">The sequence shown here is derived from an EMBL/GenBank/DDBJ whole genome shotgun (WGS) entry which is preliminary data.</text>
</comment>
<dbReference type="PANTHER" id="PTHR47813:SF2">
    <property type="entry name" value="UBIQUITIN-LIKE SUPERFAMILY PROTEIN"/>
    <property type="match status" value="1"/>
</dbReference>
<feature type="region of interest" description="Disordered" evidence="1">
    <location>
        <begin position="360"/>
        <end position="384"/>
    </location>
</feature>
<evidence type="ECO:0000313" key="4">
    <source>
        <dbReference type="Proteomes" id="UP000095149"/>
    </source>
</evidence>
<dbReference type="Proteomes" id="UP000095149">
    <property type="component" value="Unassembled WGS sequence"/>
</dbReference>
<accession>A0A1E3K677</accession>
<evidence type="ECO:0000259" key="2">
    <source>
        <dbReference type="Pfam" id="PF11976"/>
    </source>
</evidence>
<feature type="compositionally biased region" description="Basic and acidic residues" evidence="1">
    <location>
        <begin position="66"/>
        <end position="89"/>
    </location>
</feature>
<evidence type="ECO:0000313" key="3">
    <source>
        <dbReference type="EMBL" id="ODO08037.1"/>
    </source>
</evidence>
<sequence length="384" mass="43456">MSDSDDSDDFFVSKRKPIIKASTPPPVLSSPEPSDDDLSESSKKKKRRPNKKAEAKALPEWTRPASETRRERERKRSERRSTESKERGRSSSMAVVQEEPELPKSTRSRVVLTPPPPISAKKQQEIQDLVQSMYGDKAEEEEEEFPAEEVDDSLPSPSKDEIVDVTVRLQLDPIKKSKAPAIAIKKFEMPRTVRIRREDNMYRVLEVLGDKLSKSPDDFVLVYDGKRVWPSDSPKGLKIFGGSEVDMMGYEKLHWEKMEKERRQRLENRDFSYDREPSLPNEDGKPGDTNASAEAASASPAPLEEAVESIRLTVRGSNGQEAKIKVSKTVSAHTVLRFYCKKVGRPKEDADGMQLVFDGDNVNNDEKMGNIDCEDGDMLEVRSR</sequence>
<feature type="compositionally biased region" description="Low complexity" evidence="1">
    <location>
        <begin position="291"/>
        <end position="304"/>
    </location>
</feature>
<feature type="domain" description="Rad60/SUMO-like" evidence="2">
    <location>
        <begin position="310"/>
        <end position="382"/>
    </location>
</feature>
<feature type="compositionally biased region" description="Acidic residues" evidence="1">
    <location>
        <begin position="138"/>
        <end position="152"/>
    </location>
</feature>
<name>A0A1E3K677_9TREE</name>
<dbReference type="Pfam" id="PF11976">
    <property type="entry name" value="Rad60-SLD"/>
    <property type="match status" value="1"/>
</dbReference>
<reference evidence="3 4" key="1">
    <citation type="submission" date="2016-06" db="EMBL/GenBank/DDBJ databases">
        <title>Evolution of pathogenesis and genome organization in the Tremellales.</title>
        <authorList>
            <person name="Cuomo C."/>
            <person name="Litvintseva A."/>
            <person name="Heitman J."/>
            <person name="Chen Y."/>
            <person name="Sun S."/>
            <person name="Springer D."/>
            <person name="Dromer F."/>
            <person name="Young S."/>
            <person name="Zeng Q."/>
            <person name="Chapman S."/>
            <person name="Gujja S."/>
            <person name="Saif S."/>
            <person name="Birren B."/>
        </authorList>
    </citation>
    <scope>NUCLEOTIDE SEQUENCE [LARGE SCALE GENOMIC DNA]</scope>
    <source>
        <strain evidence="3 4">CBS 6273</strain>
    </source>
</reference>
<feature type="compositionally biased region" description="Basic and acidic residues" evidence="1">
    <location>
        <begin position="266"/>
        <end position="286"/>
    </location>
</feature>
<feature type="region of interest" description="Disordered" evidence="1">
    <location>
        <begin position="266"/>
        <end position="304"/>
    </location>
</feature>
<proteinExistence type="predicted"/>
<feature type="region of interest" description="Disordered" evidence="1">
    <location>
        <begin position="1"/>
        <end position="161"/>
    </location>
</feature>
<dbReference type="AlphaFoldDB" id="A0A1E3K677"/>
<dbReference type="OrthoDB" id="442921at2759"/>
<protein>
    <recommendedName>
        <fullName evidence="2">Rad60/SUMO-like domain-containing protein</fullName>
    </recommendedName>
</protein>
<gene>
    <name evidence="3" type="ORF">I350_03620</name>
</gene>
<dbReference type="InterPro" id="IPR029071">
    <property type="entry name" value="Ubiquitin-like_domsf"/>
</dbReference>
<dbReference type="PANTHER" id="PTHR47813">
    <property type="entry name" value="UBIQUITIN-LIKE SUPERFAMILY PROTEIN"/>
    <property type="match status" value="1"/>
</dbReference>
<evidence type="ECO:0000256" key="1">
    <source>
        <dbReference type="SAM" id="MobiDB-lite"/>
    </source>
</evidence>
<dbReference type="Gene3D" id="3.10.20.90">
    <property type="entry name" value="Phosphatidylinositol 3-kinase Catalytic Subunit, Chain A, domain 1"/>
    <property type="match status" value="2"/>
</dbReference>
<dbReference type="InterPro" id="IPR022617">
    <property type="entry name" value="Rad60/SUMO-like_dom"/>
</dbReference>
<dbReference type="SUPFAM" id="SSF54236">
    <property type="entry name" value="Ubiquitin-like"/>
    <property type="match status" value="2"/>
</dbReference>
<dbReference type="EMBL" id="MEKH01000005">
    <property type="protein sequence ID" value="ODO08037.1"/>
    <property type="molecule type" value="Genomic_DNA"/>
</dbReference>
<organism evidence="3 4">
    <name type="scientific">Cryptococcus amylolentus CBS 6273</name>
    <dbReference type="NCBI Taxonomy" id="1296118"/>
    <lineage>
        <taxon>Eukaryota</taxon>
        <taxon>Fungi</taxon>
        <taxon>Dikarya</taxon>
        <taxon>Basidiomycota</taxon>
        <taxon>Agaricomycotina</taxon>
        <taxon>Tremellomycetes</taxon>
        <taxon>Tremellales</taxon>
        <taxon>Cryptococcaceae</taxon>
        <taxon>Cryptococcus</taxon>
    </lineage>
</organism>